<sequence length="63" mass="7372">MTWREPGLAAWFRRWARLEKVAVSLYTYECRLVPGLLQSNCRLTPPGYIDGDEPFRLEYGPKP</sequence>
<evidence type="ECO:0000313" key="1">
    <source>
        <dbReference type="EMBL" id="GGS05267.1"/>
    </source>
</evidence>
<dbReference type="AlphaFoldDB" id="A0A918FZ69"/>
<accession>A0A918FZ69</accession>
<dbReference type="EMBL" id="BMTL01000022">
    <property type="protein sequence ID" value="GGS05267.1"/>
    <property type="molecule type" value="Genomic_DNA"/>
</dbReference>
<keyword evidence="2" id="KW-1185">Reference proteome</keyword>
<dbReference type="Proteomes" id="UP000606194">
    <property type="component" value="Unassembled WGS sequence"/>
</dbReference>
<reference evidence="1" key="2">
    <citation type="submission" date="2020-09" db="EMBL/GenBank/DDBJ databases">
        <authorList>
            <person name="Sun Q."/>
            <person name="Ohkuma M."/>
        </authorList>
    </citation>
    <scope>NUCLEOTIDE SEQUENCE</scope>
    <source>
        <strain evidence="1">JCM 4386</strain>
    </source>
</reference>
<reference evidence="1" key="1">
    <citation type="journal article" date="2014" name="Int. J. Syst. Evol. Microbiol.">
        <title>Complete genome sequence of Corynebacterium casei LMG S-19264T (=DSM 44701T), isolated from a smear-ripened cheese.</title>
        <authorList>
            <consortium name="US DOE Joint Genome Institute (JGI-PGF)"/>
            <person name="Walter F."/>
            <person name="Albersmeier A."/>
            <person name="Kalinowski J."/>
            <person name="Ruckert C."/>
        </authorList>
    </citation>
    <scope>NUCLEOTIDE SEQUENCE</scope>
    <source>
        <strain evidence="1">JCM 4386</strain>
    </source>
</reference>
<name>A0A918FZ69_9ACTN</name>
<protein>
    <submittedName>
        <fullName evidence="1">Uncharacterized protein</fullName>
    </submittedName>
</protein>
<evidence type="ECO:0000313" key="2">
    <source>
        <dbReference type="Proteomes" id="UP000606194"/>
    </source>
</evidence>
<organism evidence="1 2">
    <name type="scientific">Streptomyces humidus</name>
    <dbReference type="NCBI Taxonomy" id="52259"/>
    <lineage>
        <taxon>Bacteria</taxon>
        <taxon>Bacillati</taxon>
        <taxon>Actinomycetota</taxon>
        <taxon>Actinomycetes</taxon>
        <taxon>Kitasatosporales</taxon>
        <taxon>Streptomycetaceae</taxon>
        <taxon>Streptomyces</taxon>
    </lineage>
</organism>
<proteinExistence type="predicted"/>
<comment type="caution">
    <text evidence="1">The sequence shown here is derived from an EMBL/GenBank/DDBJ whole genome shotgun (WGS) entry which is preliminary data.</text>
</comment>
<gene>
    <name evidence="1" type="ORF">GCM10010269_50140</name>
</gene>